<feature type="active site" evidence="3">
    <location>
        <position position="34"/>
    </location>
</feature>
<dbReference type="SUPFAM" id="SSF51306">
    <property type="entry name" value="LexA/Signal peptidase"/>
    <property type="match status" value="1"/>
</dbReference>
<dbReference type="PRINTS" id="PR00727">
    <property type="entry name" value="LEADERPTASE"/>
</dbReference>
<reference evidence="6 7" key="1">
    <citation type="submission" date="2019-07" db="EMBL/GenBank/DDBJ databases">
        <title>Whole genome shotgun sequence of Cellulomonas aerilata NBRC 106308.</title>
        <authorList>
            <person name="Hosoyama A."/>
            <person name="Uohara A."/>
            <person name="Ohji S."/>
            <person name="Ichikawa N."/>
        </authorList>
    </citation>
    <scope>NUCLEOTIDE SEQUENCE [LARGE SCALE GENOMIC DNA]</scope>
    <source>
        <strain evidence="6 7">NBRC 106308</strain>
    </source>
</reference>
<dbReference type="Pfam" id="PF10502">
    <property type="entry name" value="Peptidase_S26"/>
    <property type="match status" value="1"/>
</dbReference>
<dbReference type="AlphaFoldDB" id="A0A512DGU4"/>
<dbReference type="NCBIfam" id="TIGR02227">
    <property type="entry name" value="sigpep_I_bact"/>
    <property type="match status" value="1"/>
</dbReference>
<name>A0A512DGU4_9CELL</name>
<evidence type="ECO:0000256" key="3">
    <source>
        <dbReference type="PIRSR" id="PIRSR600223-1"/>
    </source>
</evidence>
<dbReference type="GO" id="GO:0006465">
    <property type="term" value="P:signal peptide processing"/>
    <property type="evidence" value="ECO:0007669"/>
    <property type="project" value="InterPro"/>
</dbReference>
<dbReference type="EC" id="3.4.21.89" evidence="4"/>
<dbReference type="GO" id="GO:0004252">
    <property type="term" value="F:serine-type endopeptidase activity"/>
    <property type="evidence" value="ECO:0007669"/>
    <property type="project" value="InterPro"/>
</dbReference>
<dbReference type="GO" id="GO:0005886">
    <property type="term" value="C:plasma membrane"/>
    <property type="evidence" value="ECO:0007669"/>
    <property type="project" value="UniProtKB-SubCell"/>
</dbReference>
<dbReference type="Proteomes" id="UP000321181">
    <property type="component" value="Unassembled WGS sequence"/>
</dbReference>
<dbReference type="OrthoDB" id="9815782at2"/>
<dbReference type="InterPro" id="IPR019533">
    <property type="entry name" value="Peptidase_S26"/>
</dbReference>
<dbReference type="PANTHER" id="PTHR43390">
    <property type="entry name" value="SIGNAL PEPTIDASE I"/>
    <property type="match status" value="1"/>
</dbReference>
<feature type="active site" evidence="3">
    <location>
        <position position="76"/>
    </location>
</feature>
<comment type="similarity">
    <text evidence="2 4">Belongs to the peptidase S26 family.</text>
</comment>
<dbReference type="PANTHER" id="PTHR43390:SF1">
    <property type="entry name" value="CHLOROPLAST PROCESSING PEPTIDASE"/>
    <property type="match status" value="1"/>
</dbReference>
<protein>
    <recommendedName>
        <fullName evidence="4">Signal peptidase I</fullName>
        <ecNumber evidence="4">3.4.21.89</ecNumber>
    </recommendedName>
</protein>
<accession>A0A512DGU4</accession>
<dbReference type="InterPro" id="IPR036286">
    <property type="entry name" value="LexA/Signal_pep-like_sf"/>
</dbReference>
<evidence type="ECO:0000256" key="2">
    <source>
        <dbReference type="ARBA" id="ARBA00009370"/>
    </source>
</evidence>
<keyword evidence="4" id="KW-0378">Hydrolase</keyword>
<gene>
    <name evidence="6" type="ORF">CAE01nite_34000</name>
</gene>
<sequence length="161" mass="16800">MARRTTLLAAVAIAGTVLVLRGTVLEPLTVTSPSMEPTLHVGSTVLVDRLTGRWREVRTGDLVVFTSPDDGGEAVKRVVAVEGQTVALRDAVLHVDGVAADEPQVDLSRIDGTWFGPVAVPEGGVFVLGDSRALSIDSRSYGAVPLDAVTGRVVAVLPHLG</sequence>
<dbReference type="GO" id="GO:0009003">
    <property type="term" value="F:signal peptidase activity"/>
    <property type="evidence" value="ECO:0007669"/>
    <property type="project" value="UniProtKB-EC"/>
</dbReference>
<keyword evidence="4" id="KW-0645">Protease</keyword>
<evidence type="ECO:0000259" key="5">
    <source>
        <dbReference type="Pfam" id="PF10502"/>
    </source>
</evidence>
<keyword evidence="7" id="KW-1185">Reference proteome</keyword>
<evidence type="ECO:0000256" key="4">
    <source>
        <dbReference type="RuleBase" id="RU362042"/>
    </source>
</evidence>
<dbReference type="Gene3D" id="2.10.109.10">
    <property type="entry name" value="Umud Fragment, subunit A"/>
    <property type="match status" value="1"/>
</dbReference>
<dbReference type="InterPro" id="IPR000223">
    <property type="entry name" value="Pept_S26A_signal_pept_1"/>
</dbReference>
<dbReference type="EMBL" id="BJYY01000022">
    <property type="protein sequence ID" value="GEO35675.1"/>
    <property type="molecule type" value="Genomic_DNA"/>
</dbReference>
<proteinExistence type="inferred from homology"/>
<comment type="subcellular location">
    <subcellularLocation>
        <location evidence="1">Cell membrane</location>
        <topology evidence="1">Single-pass type II membrane protein</topology>
    </subcellularLocation>
    <subcellularLocation>
        <location evidence="4">Membrane</location>
        <topology evidence="4">Single-pass type II membrane protein</topology>
    </subcellularLocation>
</comment>
<comment type="caution">
    <text evidence="6">The sequence shown here is derived from an EMBL/GenBank/DDBJ whole genome shotgun (WGS) entry which is preliminary data.</text>
</comment>
<evidence type="ECO:0000313" key="7">
    <source>
        <dbReference type="Proteomes" id="UP000321181"/>
    </source>
</evidence>
<dbReference type="RefSeq" id="WP_146906735.1">
    <property type="nucleotide sequence ID" value="NZ_BAAARM010000007.1"/>
</dbReference>
<dbReference type="CDD" id="cd06530">
    <property type="entry name" value="S26_SPase_I"/>
    <property type="match status" value="1"/>
</dbReference>
<comment type="catalytic activity">
    <reaction evidence="4">
        <text>Cleavage of hydrophobic, N-terminal signal or leader sequences from secreted and periplasmic proteins.</text>
        <dbReference type="EC" id="3.4.21.89"/>
    </reaction>
</comment>
<evidence type="ECO:0000256" key="1">
    <source>
        <dbReference type="ARBA" id="ARBA00004401"/>
    </source>
</evidence>
<feature type="domain" description="Peptidase S26" evidence="5">
    <location>
        <begin position="5"/>
        <end position="156"/>
    </location>
</feature>
<organism evidence="6 7">
    <name type="scientific">Cellulomonas aerilata</name>
    <dbReference type="NCBI Taxonomy" id="515326"/>
    <lineage>
        <taxon>Bacteria</taxon>
        <taxon>Bacillati</taxon>
        <taxon>Actinomycetota</taxon>
        <taxon>Actinomycetes</taxon>
        <taxon>Micrococcales</taxon>
        <taxon>Cellulomonadaceae</taxon>
        <taxon>Cellulomonas</taxon>
    </lineage>
</organism>
<evidence type="ECO:0000313" key="6">
    <source>
        <dbReference type="EMBL" id="GEO35675.1"/>
    </source>
</evidence>